<accession>A0ABR3F3J9</accession>
<sequence length="254" mass="28443">MDFYRCTDGFYGHDNPARWPQPLNHNNVYLAWIPARPTSDNHCYMQEIVMWEDNIKRQVEYQTGARSAWEGVLNIQVASQLTIAVTWLKERMNAFTGRYPLSSKVALLSEFSTNMTTSLHRIALIPMKFRDILCGLAEVQRAWLYSVGVMDFVETYESKATALSSDGLVLSNPCLGAFVWNNQDASKLFNVGIPLYYVCSYNAFSTQIAAHPSYPVILPTSQAGCNAKFAAIRQALIACFDVVSTSGNLNTIPT</sequence>
<comment type="caution">
    <text evidence="1">The sequence shown here is derived from an EMBL/GenBank/DDBJ whole genome shotgun (WGS) entry which is preliminary data.</text>
</comment>
<dbReference type="EMBL" id="JBAHYK010001051">
    <property type="protein sequence ID" value="KAL0569796.1"/>
    <property type="molecule type" value="Genomic_DNA"/>
</dbReference>
<keyword evidence="2" id="KW-1185">Reference proteome</keyword>
<evidence type="ECO:0000313" key="1">
    <source>
        <dbReference type="EMBL" id="KAL0569796.1"/>
    </source>
</evidence>
<name>A0ABR3F3J9_9AGAR</name>
<protein>
    <submittedName>
        <fullName evidence="1">Uncharacterized protein</fullName>
    </submittedName>
</protein>
<reference evidence="1 2" key="1">
    <citation type="submission" date="2024-02" db="EMBL/GenBank/DDBJ databases">
        <title>A draft genome for the cacao thread blight pathogen Marasmius crinis-equi.</title>
        <authorList>
            <person name="Cohen S.P."/>
            <person name="Baruah I.K."/>
            <person name="Amoako-Attah I."/>
            <person name="Bukari Y."/>
            <person name="Meinhardt L.W."/>
            <person name="Bailey B.A."/>
        </authorList>
    </citation>
    <scope>NUCLEOTIDE SEQUENCE [LARGE SCALE GENOMIC DNA]</scope>
    <source>
        <strain evidence="1 2">GH-76</strain>
    </source>
</reference>
<gene>
    <name evidence="1" type="ORF">V5O48_012164</name>
</gene>
<evidence type="ECO:0000313" key="2">
    <source>
        <dbReference type="Proteomes" id="UP001465976"/>
    </source>
</evidence>
<dbReference type="Proteomes" id="UP001465976">
    <property type="component" value="Unassembled WGS sequence"/>
</dbReference>
<proteinExistence type="predicted"/>
<organism evidence="1 2">
    <name type="scientific">Marasmius crinis-equi</name>
    <dbReference type="NCBI Taxonomy" id="585013"/>
    <lineage>
        <taxon>Eukaryota</taxon>
        <taxon>Fungi</taxon>
        <taxon>Dikarya</taxon>
        <taxon>Basidiomycota</taxon>
        <taxon>Agaricomycotina</taxon>
        <taxon>Agaricomycetes</taxon>
        <taxon>Agaricomycetidae</taxon>
        <taxon>Agaricales</taxon>
        <taxon>Marasmiineae</taxon>
        <taxon>Marasmiaceae</taxon>
        <taxon>Marasmius</taxon>
    </lineage>
</organism>